<evidence type="ECO:0000313" key="3">
    <source>
        <dbReference type="Proteomes" id="UP001604277"/>
    </source>
</evidence>
<feature type="region of interest" description="Disordered" evidence="1">
    <location>
        <begin position="176"/>
        <end position="203"/>
    </location>
</feature>
<reference evidence="3" key="1">
    <citation type="submission" date="2024-07" db="EMBL/GenBank/DDBJ databases">
        <title>Two chromosome-level genome assemblies of Korean endemic species Abeliophyllum distichum and Forsythia ovata (Oleaceae).</title>
        <authorList>
            <person name="Jang H."/>
        </authorList>
    </citation>
    <scope>NUCLEOTIDE SEQUENCE [LARGE SCALE GENOMIC DNA]</scope>
</reference>
<gene>
    <name evidence="2" type="ORF">Fot_40044</name>
</gene>
<feature type="region of interest" description="Disordered" evidence="1">
    <location>
        <begin position="1"/>
        <end position="20"/>
    </location>
</feature>
<organism evidence="2 3">
    <name type="scientific">Forsythia ovata</name>
    <dbReference type="NCBI Taxonomy" id="205694"/>
    <lineage>
        <taxon>Eukaryota</taxon>
        <taxon>Viridiplantae</taxon>
        <taxon>Streptophyta</taxon>
        <taxon>Embryophyta</taxon>
        <taxon>Tracheophyta</taxon>
        <taxon>Spermatophyta</taxon>
        <taxon>Magnoliopsida</taxon>
        <taxon>eudicotyledons</taxon>
        <taxon>Gunneridae</taxon>
        <taxon>Pentapetalae</taxon>
        <taxon>asterids</taxon>
        <taxon>lamiids</taxon>
        <taxon>Lamiales</taxon>
        <taxon>Oleaceae</taxon>
        <taxon>Forsythieae</taxon>
        <taxon>Forsythia</taxon>
    </lineage>
</organism>
<dbReference type="Proteomes" id="UP001604277">
    <property type="component" value="Unassembled WGS sequence"/>
</dbReference>
<comment type="caution">
    <text evidence="2">The sequence shown here is derived from an EMBL/GenBank/DDBJ whole genome shotgun (WGS) entry which is preliminary data.</text>
</comment>
<evidence type="ECO:0000313" key="2">
    <source>
        <dbReference type="EMBL" id="KAL2496287.1"/>
    </source>
</evidence>
<accession>A0ABD1S6C9</accession>
<dbReference type="PANTHER" id="PTHR33974">
    <property type="entry name" value="VASCULAR-RELATED UNKNOWN PROTEIN 1-RELATED"/>
    <property type="match status" value="1"/>
</dbReference>
<evidence type="ECO:0000256" key="1">
    <source>
        <dbReference type="SAM" id="MobiDB-lite"/>
    </source>
</evidence>
<protein>
    <submittedName>
        <fullName evidence="2">Uncharacterized protein</fullName>
    </submittedName>
</protein>
<name>A0ABD1S6C9_9LAMI</name>
<proteinExistence type="predicted"/>
<dbReference type="InterPro" id="IPR039280">
    <property type="entry name" value="VUP"/>
</dbReference>
<dbReference type="EMBL" id="JBFOLJ010000011">
    <property type="protein sequence ID" value="KAL2496287.1"/>
    <property type="molecule type" value="Genomic_DNA"/>
</dbReference>
<keyword evidence="3" id="KW-1185">Reference proteome</keyword>
<dbReference type="AlphaFoldDB" id="A0ABD1S6C9"/>
<sequence>MENSTISCHSKKAAADNNNTHEAEESSWTFYIQEFMCENGEKSCFSSDYETPSLLSDAASSAVKRFINKNCNPTVALNNLKKKKPKNPEVDEDLVDTASSPVNSPKISYINEFMNQKEKVKMDVSNQIHHQYRFPSGVVSIGKSLPLPILTLAGGGPKQWHIDRLGRPWYIPMQKHETDRGEENLNNDSQEKVVKRTRGDIQK</sequence>
<dbReference type="PANTHER" id="PTHR33974:SF18">
    <property type="match status" value="1"/>
</dbReference>